<feature type="region of interest" description="Disordered" evidence="1">
    <location>
        <begin position="170"/>
        <end position="209"/>
    </location>
</feature>
<accession>A0AAD7NSR3</accession>
<dbReference type="AlphaFoldDB" id="A0AAD7NSR3"/>
<comment type="caution">
    <text evidence="2">The sequence shown here is derived from an EMBL/GenBank/DDBJ whole genome shotgun (WGS) entry which is preliminary data.</text>
</comment>
<reference evidence="2" key="1">
    <citation type="submission" date="2023-03" db="EMBL/GenBank/DDBJ databases">
        <title>Massive genome expansion in bonnet fungi (Mycena s.s.) driven by repeated elements and novel gene families across ecological guilds.</title>
        <authorList>
            <consortium name="Lawrence Berkeley National Laboratory"/>
            <person name="Harder C.B."/>
            <person name="Miyauchi S."/>
            <person name="Viragh M."/>
            <person name="Kuo A."/>
            <person name="Thoen E."/>
            <person name="Andreopoulos B."/>
            <person name="Lu D."/>
            <person name="Skrede I."/>
            <person name="Drula E."/>
            <person name="Henrissat B."/>
            <person name="Morin E."/>
            <person name="Kohler A."/>
            <person name="Barry K."/>
            <person name="LaButti K."/>
            <person name="Morin E."/>
            <person name="Salamov A."/>
            <person name="Lipzen A."/>
            <person name="Mereny Z."/>
            <person name="Hegedus B."/>
            <person name="Baldrian P."/>
            <person name="Stursova M."/>
            <person name="Weitz H."/>
            <person name="Taylor A."/>
            <person name="Grigoriev I.V."/>
            <person name="Nagy L.G."/>
            <person name="Martin F."/>
            <person name="Kauserud H."/>
        </authorList>
    </citation>
    <scope>NUCLEOTIDE SEQUENCE</scope>
    <source>
        <strain evidence="2">CBHHK188m</strain>
    </source>
</reference>
<protein>
    <submittedName>
        <fullName evidence="2">Uncharacterized protein</fullName>
    </submittedName>
</protein>
<organism evidence="2 3">
    <name type="scientific">Mycena maculata</name>
    <dbReference type="NCBI Taxonomy" id="230809"/>
    <lineage>
        <taxon>Eukaryota</taxon>
        <taxon>Fungi</taxon>
        <taxon>Dikarya</taxon>
        <taxon>Basidiomycota</taxon>
        <taxon>Agaricomycotina</taxon>
        <taxon>Agaricomycetes</taxon>
        <taxon>Agaricomycetidae</taxon>
        <taxon>Agaricales</taxon>
        <taxon>Marasmiineae</taxon>
        <taxon>Mycenaceae</taxon>
        <taxon>Mycena</taxon>
    </lineage>
</organism>
<feature type="compositionally biased region" description="Polar residues" evidence="1">
    <location>
        <begin position="177"/>
        <end position="190"/>
    </location>
</feature>
<evidence type="ECO:0000313" key="3">
    <source>
        <dbReference type="Proteomes" id="UP001215280"/>
    </source>
</evidence>
<name>A0AAD7NSR3_9AGAR</name>
<dbReference type="Proteomes" id="UP001215280">
    <property type="component" value="Unassembled WGS sequence"/>
</dbReference>
<sequence length="209" mass="23328">MWTVGTPRHPSDSSPRVCRPVPTPVHTCRSLLWKDSNGRSPFLDLEKGMDSNAGSFTVGTLPYRISCHSVSYLVFPLPRRAAGWRKVMMQWGCGRRGRHLRKASATVESLTSIASNARSRCCGVPFMTRKLDISARTRRLEKTSNFMAPAIVGCDAYSSTAAMRKRQGRIRMDEDGTASSKAASSRNIALSKQRRTRLTRPKSCQTRIH</sequence>
<proteinExistence type="predicted"/>
<dbReference type="EMBL" id="JARJLG010000017">
    <property type="protein sequence ID" value="KAJ7773669.1"/>
    <property type="molecule type" value="Genomic_DNA"/>
</dbReference>
<evidence type="ECO:0000256" key="1">
    <source>
        <dbReference type="SAM" id="MobiDB-lite"/>
    </source>
</evidence>
<keyword evidence="3" id="KW-1185">Reference proteome</keyword>
<gene>
    <name evidence="2" type="ORF">DFH07DRAFT_937382</name>
</gene>
<evidence type="ECO:0000313" key="2">
    <source>
        <dbReference type="EMBL" id="KAJ7773669.1"/>
    </source>
</evidence>